<feature type="transmembrane region" description="Helical" evidence="12">
    <location>
        <begin position="83"/>
        <end position="103"/>
    </location>
</feature>
<dbReference type="SUPFAM" id="SSF52540">
    <property type="entry name" value="P-loop containing nucleoside triphosphate hydrolases"/>
    <property type="match status" value="1"/>
</dbReference>
<evidence type="ECO:0000256" key="4">
    <source>
        <dbReference type="ARBA" id="ARBA00022692"/>
    </source>
</evidence>
<dbReference type="Gene3D" id="1.20.1560.10">
    <property type="entry name" value="ABC transporter type 1, transmembrane domain"/>
    <property type="match status" value="1"/>
</dbReference>
<dbReference type="FunFam" id="1.20.1560.10:FF:000046">
    <property type="entry name" value="ATP-binding cassette subfamily B member 11"/>
    <property type="match status" value="1"/>
</dbReference>
<feature type="transmembrane region" description="Helical" evidence="12">
    <location>
        <begin position="225"/>
        <end position="252"/>
    </location>
</feature>
<dbReference type="SMART" id="SM00382">
    <property type="entry name" value="AAA"/>
    <property type="match status" value="1"/>
</dbReference>
<evidence type="ECO:0000256" key="10">
    <source>
        <dbReference type="ARBA" id="ARBA00023136"/>
    </source>
</evidence>
<feature type="transmembrane region" description="Helical" evidence="12">
    <location>
        <begin position="136"/>
        <end position="159"/>
    </location>
</feature>
<evidence type="ECO:0000256" key="6">
    <source>
        <dbReference type="ARBA" id="ARBA00022741"/>
    </source>
</evidence>
<dbReference type="InterPro" id="IPR003439">
    <property type="entry name" value="ABC_transporter-like_ATP-bd"/>
</dbReference>
<keyword evidence="16" id="KW-1185">Reference proteome</keyword>
<proteinExistence type="inferred from homology"/>
<organism evidence="15 16">
    <name type="scientific">Ridgeia piscesae</name>
    <name type="common">Tubeworm</name>
    <dbReference type="NCBI Taxonomy" id="27915"/>
    <lineage>
        <taxon>Eukaryota</taxon>
        <taxon>Metazoa</taxon>
        <taxon>Spiralia</taxon>
        <taxon>Lophotrochozoa</taxon>
        <taxon>Annelida</taxon>
        <taxon>Polychaeta</taxon>
        <taxon>Sedentaria</taxon>
        <taxon>Canalipalpata</taxon>
        <taxon>Sabellida</taxon>
        <taxon>Siboglinidae</taxon>
        <taxon>Ridgeia</taxon>
    </lineage>
</organism>
<feature type="domain" description="ABC transmembrane type-1" evidence="14">
    <location>
        <begin position="95"/>
        <end position="382"/>
    </location>
</feature>
<dbReference type="PANTHER" id="PTHR43394:SF11">
    <property type="entry name" value="ATP-BINDING CASSETTE TRANSPORTER"/>
    <property type="match status" value="1"/>
</dbReference>
<keyword evidence="6" id="KW-0547">Nucleotide-binding</keyword>
<accession>A0AAD9NX19</accession>
<dbReference type="PROSITE" id="PS50893">
    <property type="entry name" value="ABC_TRANSPORTER_2"/>
    <property type="match status" value="1"/>
</dbReference>
<gene>
    <name evidence="15" type="ORF">NP493_285g02001</name>
</gene>
<evidence type="ECO:0000256" key="7">
    <source>
        <dbReference type="ARBA" id="ARBA00022840"/>
    </source>
</evidence>
<evidence type="ECO:0000256" key="11">
    <source>
        <dbReference type="ARBA" id="ARBA00023180"/>
    </source>
</evidence>
<dbReference type="GO" id="GO:0015421">
    <property type="term" value="F:ABC-type oligopeptide transporter activity"/>
    <property type="evidence" value="ECO:0007669"/>
    <property type="project" value="TreeGrafter"/>
</dbReference>
<dbReference type="PROSITE" id="PS00211">
    <property type="entry name" value="ABC_TRANSPORTER_1"/>
    <property type="match status" value="1"/>
</dbReference>
<evidence type="ECO:0000256" key="1">
    <source>
        <dbReference type="ARBA" id="ARBA00004141"/>
    </source>
</evidence>
<keyword evidence="9 12" id="KW-1133">Transmembrane helix</keyword>
<dbReference type="EMBL" id="JAODUO010000284">
    <property type="protein sequence ID" value="KAK2184057.1"/>
    <property type="molecule type" value="Genomic_DNA"/>
</dbReference>
<evidence type="ECO:0000256" key="3">
    <source>
        <dbReference type="ARBA" id="ARBA00022448"/>
    </source>
</evidence>
<evidence type="ECO:0000256" key="8">
    <source>
        <dbReference type="ARBA" id="ARBA00022967"/>
    </source>
</evidence>
<dbReference type="GO" id="GO:0016887">
    <property type="term" value="F:ATP hydrolysis activity"/>
    <property type="evidence" value="ECO:0007669"/>
    <property type="project" value="InterPro"/>
</dbReference>
<keyword evidence="5" id="KW-0677">Repeat</keyword>
<dbReference type="InterPro" id="IPR039421">
    <property type="entry name" value="Type_1_exporter"/>
</dbReference>
<feature type="transmembrane region" description="Helical" evidence="12">
    <location>
        <begin position="318"/>
        <end position="341"/>
    </location>
</feature>
<dbReference type="FunFam" id="3.40.50.300:FF:000479">
    <property type="entry name" value="Multidrug resistance protein 1A"/>
    <property type="match status" value="1"/>
</dbReference>
<name>A0AAD9NX19_RIDPI</name>
<feature type="transmembrane region" description="Helical" evidence="12">
    <location>
        <begin position="356"/>
        <end position="377"/>
    </location>
</feature>
<dbReference type="Pfam" id="PF00005">
    <property type="entry name" value="ABC_tran"/>
    <property type="match status" value="1"/>
</dbReference>
<dbReference type="InterPro" id="IPR036640">
    <property type="entry name" value="ABC1_TM_sf"/>
</dbReference>
<sequence length="660" mass="72927">MDEKGSRRREEEGSFRNASPISFTSQLADGFRASMKSMKRVGSGFGLGATMAIKHLGDRQEQELQEYSVDTTTPLSSASIRRLIRLNAPEWLWIIGGCIGSLLNGAENPIFALVFTELLSVFIIEDKVEQEAKANIYCLVFIAIGFILAIAQFIMNYFFAQSGERLTMRIRKMAFKTMLRQDIAWFDDHSNSLGALTTRLATDASCVQGATGSRLGMLLRNLSNVGIGLILAFFFQWKLTLVICAFIPLIALAGMLEMRLITGTSVGDKKGMEQAGKVALEAIENIRTVAGLTKEQKFYEMYKKRLQEPYRNSVKKGFVVGVAFAVSQAIIYVAFAVSFLYGSHLIRQEETDFNEMFMVVAMLLFGAMGIGETLAFAPDYAKARSAASKLFALFDRVPPIDVASNEGKQIDNYSGSVEFRLVRFRYPTRPTVPVLRGLTLKVTPGKTLALVGTSGCGKSTTVSLVERFYEAVGGEVMLDGIDIKQLNLKWTRNQIGIVSQEPILFDCTIAENIAYGDNSREVTMDEIITAAKKSNIHSFIAELPLGYDTRVGDKGTQLSGGQKQRVAIARALLRNPKVLLLDEATSALDTQSERVVQEALDKARLGRTCIVIAHRLSTIQDADAIAVFHNGRVVELGTHQQLLSRRGIYYDLQQVQGKDK</sequence>
<dbReference type="Pfam" id="PF00664">
    <property type="entry name" value="ABC_membrane"/>
    <property type="match status" value="1"/>
</dbReference>
<dbReference type="InterPro" id="IPR027417">
    <property type="entry name" value="P-loop_NTPase"/>
</dbReference>
<dbReference type="InterPro" id="IPR017871">
    <property type="entry name" value="ABC_transporter-like_CS"/>
</dbReference>
<keyword evidence="7" id="KW-0067">ATP-binding</keyword>
<keyword evidence="8" id="KW-1278">Translocase</keyword>
<keyword evidence="3" id="KW-0813">Transport</keyword>
<dbReference type="Gene3D" id="3.40.50.300">
    <property type="entry name" value="P-loop containing nucleotide triphosphate hydrolases"/>
    <property type="match status" value="1"/>
</dbReference>
<dbReference type="GO" id="GO:0005524">
    <property type="term" value="F:ATP binding"/>
    <property type="evidence" value="ECO:0007669"/>
    <property type="project" value="UniProtKB-KW"/>
</dbReference>
<dbReference type="InterPro" id="IPR003593">
    <property type="entry name" value="AAA+_ATPase"/>
</dbReference>
<dbReference type="PANTHER" id="PTHR43394">
    <property type="entry name" value="ATP-DEPENDENT PERMEASE MDL1, MITOCHONDRIAL"/>
    <property type="match status" value="1"/>
</dbReference>
<dbReference type="AlphaFoldDB" id="A0AAD9NX19"/>
<dbReference type="InterPro" id="IPR011527">
    <property type="entry name" value="ABC1_TM_dom"/>
</dbReference>
<keyword evidence="11" id="KW-0325">Glycoprotein</keyword>
<evidence type="ECO:0000256" key="12">
    <source>
        <dbReference type="SAM" id="Phobius"/>
    </source>
</evidence>
<evidence type="ECO:0000313" key="15">
    <source>
        <dbReference type="EMBL" id="KAK2184057.1"/>
    </source>
</evidence>
<dbReference type="GO" id="GO:0005743">
    <property type="term" value="C:mitochondrial inner membrane"/>
    <property type="evidence" value="ECO:0007669"/>
    <property type="project" value="TreeGrafter"/>
</dbReference>
<comment type="caution">
    <text evidence="15">The sequence shown here is derived from an EMBL/GenBank/DDBJ whole genome shotgun (WGS) entry which is preliminary data.</text>
</comment>
<comment type="subcellular location">
    <subcellularLocation>
        <location evidence="1">Membrane</location>
        <topology evidence="1">Multi-pass membrane protein</topology>
    </subcellularLocation>
</comment>
<keyword evidence="10 12" id="KW-0472">Membrane</keyword>
<dbReference type="Proteomes" id="UP001209878">
    <property type="component" value="Unassembled WGS sequence"/>
</dbReference>
<evidence type="ECO:0000259" key="13">
    <source>
        <dbReference type="PROSITE" id="PS50893"/>
    </source>
</evidence>
<evidence type="ECO:0000256" key="9">
    <source>
        <dbReference type="ARBA" id="ARBA00022989"/>
    </source>
</evidence>
<reference evidence="15" key="1">
    <citation type="journal article" date="2023" name="Mol. Biol. Evol.">
        <title>Third-Generation Sequencing Reveals the Adaptive Role of the Epigenome in Three Deep-Sea Polychaetes.</title>
        <authorList>
            <person name="Perez M."/>
            <person name="Aroh O."/>
            <person name="Sun Y."/>
            <person name="Lan Y."/>
            <person name="Juniper S.K."/>
            <person name="Young C.R."/>
            <person name="Angers B."/>
            <person name="Qian P.Y."/>
        </authorList>
    </citation>
    <scope>NUCLEOTIDE SEQUENCE</scope>
    <source>
        <strain evidence="15">R07B-5</strain>
    </source>
</reference>
<evidence type="ECO:0000313" key="16">
    <source>
        <dbReference type="Proteomes" id="UP001209878"/>
    </source>
</evidence>
<dbReference type="SUPFAM" id="SSF90123">
    <property type="entry name" value="ABC transporter transmembrane region"/>
    <property type="match status" value="1"/>
</dbReference>
<evidence type="ECO:0000259" key="14">
    <source>
        <dbReference type="PROSITE" id="PS50929"/>
    </source>
</evidence>
<protein>
    <submittedName>
        <fullName evidence="15">Uncharacterized protein</fullName>
    </submittedName>
</protein>
<dbReference type="CDD" id="cd03249">
    <property type="entry name" value="ABC_MTABC3_MDL1_MDL2"/>
    <property type="match status" value="1"/>
</dbReference>
<keyword evidence="4 12" id="KW-0812">Transmembrane</keyword>
<comment type="similarity">
    <text evidence="2">Belongs to the ABC transporter superfamily. ABCB family. Multidrug resistance exporter (TC 3.A.1.201) subfamily.</text>
</comment>
<feature type="domain" description="ABC transporter" evidence="13">
    <location>
        <begin position="417"/>
        <end position="655"/>
    </location>
</feature>
<dbReference type="CDD" id="cd18578">
    <property type="entry name" value="ABC_6TM_Pgp_ABCB1_D2_like"/>
    <property type="match status" value="1"/>
</dbReference>
<dbReference type="PROSITE" id="PS50929">
    <property type="entry name" value="ABC_TM1F"/>
    <property type="match status" value="1"/>
</dbReference>
<evidence type="ECO:0000256" key="5">
    <source>
        <dbReference type="ARBA" id="ARBA00022737"/>
    </source>
</evidence>
<evidence type="ECO:0000256" key="2">
    <source>
        <dbReference type="ARBA" id="ARBA00007577"/>
    </source>
</evidence>
<dbReference type="GO" id="GO:0090374">
    <property type="term" value="P:oligopeptide export from mitochondrion"/>
    <property type="evidence" value="ECO:0007669"/>
    <property type="project" value="TreeGrafter"/>
</dbReference>